<dbReference type="InterPro" id="IPR036116">
    <property type="entry name" value="FN3_sf"/>
</dbReference>
<dbReference type="PANTHER" id="PTHR46286:SF1">
    <property type="entry name" value="VIN3-LIKE PROTEIN 1"/>
    <property type="match status" value="1"/>
</dbReference>
<feature type="domain" description="Fibronectin type-III" evidence="7">
    <location>
        <begin position="313"/>
        <end position="411"/>
    </location>
</feature>
<proteinExistence type="predicted"/>
<keyword evidence="2" id="KW-0479">Metal-binding</keyword>
<dbReference type="AlphaFoldDB" id="A0A843V0W0"/>
<comment type="caution">
    <text evidence="8">The sequence shown here is derived from an EMBL/GenBank/DDBJ whole genome shotgun (WGS) entry which is preliminary data.</text>
</comment>
<evidence type="ECO:0000313" key="8">
    <source>
        <dbReference type="EMBL" id="MQL85409.1"/>
    </source>
</evidence>
<evidence type="ECO:0000256" key="5">
    <source>
        <dbReference type="ARBA" id="ARBA00023242"/>
    </source>
</evidence>
<dbReference type="GO" id="GO:0040029">
    <property type="term" value="P:epigenetic regulation of gene expression"/>
    <property type="evidence" value="ECO:0007669"/>
    <property type="project" value="InterPro"/>
</dbReference>
<dbReference type="CDD" id="cd00063">
    <property type="entry name" value="FN3"/>
    <property type="match status" value="1"/>
</dbReference>
<evidence type="ECO:0000256" key="2">
    <source>
        <dbReference type="ARBA" id="ARBA00022723"/>
    </source>
</evidence>
<evidence type="ECO:0000256" key="1">
    <source>
        <dbReference type="ARBA" id="ARBA00004123"/>
    </source>
</evidence>
<dbReference type="PANTHER" id="PTHR46286">
    <property type="entry name" value="VIN3-LIKE PROTEIN 2-RELATED"/>
    <property type="match status" value="1"/>
</dbReference>
<dbReference type="Pfam" id="PF23376">
    <property type="entry name" value="Fn3_VIN3"/>
    <property type="match status" value="1"/>
</dbReference>
<dbReference type="Pfam" id="PF07227">
    <property type="entry name" value="PHD_Oberon"/>
    <property type="match status" value="1"/>
</dbReference>
<evidence type="ECO:0000313" key="9">
    <source>
        <dbReference type="Proteomes" id="UP000652761"/>
    </source>
</evidence>
<feature type="compositionally biased region" description="Polar residues" evidence="6">
    <location>
        <begin position="89"/>
        <end position="101"/>
    </location>
</feature>
<accession>A0A843V0W0</accession>
<gene>
    <name evidence="8" type="ORF">Taro_017922</name>
</gene>
<keyword evidence="4" id="KW-0862">Zinc</keyword>
<dbReference type="GO" id="GO:0010048">
    <property type="term" value="P:vernalization response"/>
    <property type="evidence" value="ECO:0007669"/>
    <property type="project" value="InterPro"/>
</dbReference>
<evidence type="ECO:0000256" key="4">
    <source>
        <dbReference type="ARBA" id="ARBA00022833"/>
    </source>
</evidence>
<evidence type="ECO:0000256" key="6">
    <source>
        <dbReference type="SAM" id="MobiDB-lite"/>
    </source>
</evidence>
<dbReference type="EMBL" id="NMUH01000826">
    <property type="protein sequence ID" value="MQL85409.1"/>
    <property type="molecule type" value="Genomic_DNA"/>
</dbReference>
<evidence type="ECO:0000259" key="7">
    <source>
        <dbReference type="PROSITE" id="PS50853"/>
    </source>
</evidence>
<keyword evidence="9" id="KW-1185">Reference proteome</keyword>
<dbReference type="InterPro" id="IPR032881">
    <property type="entry name" value="Oberon-like_PHD"/>
</dbReference>
<dbReference type="GO" id="GO:0008270">
    <property type="term" value="F:zinc ion binding"/>
    <property type="evidence" value="ECO:0007669"/>
    <property type="project" value="UniProtKB-KW"/>
</dbReference>
<feature type="compositionally biased region" description="Basic and acidic residues" evidence="6">
    <location>
        <begin position="56"/>
        <end position="66"/>
    </location>
</feature>
<keyword evidence="3" id="KW-0863">Zinc-finger</keyword>
<dbReference type="InterPro" id="IPR013783">
    <property type="entry name" value="Ig-like_fold"/>
</dbReference>
<dbReference type="InterPro" id="IPR058585">
    <property type="entry name" value="Fn3_VIN3"/>
</dbReference>
<dbReference type="OrthoDB" id="1925343at2759"/>
<dbReference type="Pfam" id="PF23380">
    <property type="entry name" value="VIN3_C"/>
    <property type="match status" value="1"/>
</dbReference>
<dbReference type="Proteomes" id="UP000652761">
    <property type="component" value="Unassembled WGS sequence"/>
</dbReference>
<dbReference type="InterPro" id="IPR003961">
    <property type="entry name" value="FN3_dom"/>
</dbReference>
<comment type="subcellular location">
    <subcellularLocation>
        <location evidence="1">Nucleus</location>
    </subcellularLocation>
</comment>
<keyword evidence="5" id="KW-0539">Nucleus</keyword>
<sequence length="678" mass="74773">MCMPPFTVNIPEEDEMVYCHVKDQDSIREPFNSTPKMELNHSSFDKGRTQPGAPKSKIDQKKRNLDLKSMAPSGSKLPNVEGHPRKQMNGENPNCSTSSKGTLPESEHAKAWICKNSACKAVLSSEDTFCRRCSCCICHLFDDNKDPSLWLVCASESSDVDSCGLSCHIECAIQHQKAGVVNLGESLQIEGSYCCASCGKVSGILGSWKKQLAIAKDARRVDVLCYRICLSYKLLDGTSRFKVLHEIVRDAKEKLENEVGPLTGVSAKMARSIVSRLSVACDVQRLCSLAIEKADECLCSISQTSPNDRKYSLPAACRFLFENITASSVVIVLKETCLSESSSINGYKLWYFKSREQPLEKTPVIFPRNQRRILVSNLQPCTEYTFKIISFTESGDFGHSESKCFTRSIEIIHKSSEKSRVNEGSSSAERETKPPTKGSSSFKVRDLGKILRLAWARERSGLDGFCSDCAEEGSCGVNGDVEPEPAEQQQTHCSLSCGLDLNVLSVLGMNTEFVGNAGSSQGADIGCISDKNGLTRSDGSDDSQTCAARQAGDAVESNICRKRAAITSEEIYDSDSTLINGSPPRFLNGSSRLDDYYEYCVKVIRWLECGGHIGRDFRMKFLTWFSLRSTDQERRVVRTFIKTLLDDPGSLAGQLADSFSGIIACKRQQAGSFSKTWH</sequence>
<dbReference type="GO" id="GO:0005634">
    <property type="term" value="C:nucleus"/>
    <property type="evidence" value="ECO:0007669"/>
    <property type="project" value="UniProtKB-SubCell"/>
</dbReference>
<dbReference type="InterPro" id="IPR044514">
    <property type="entry name" value="VIN3-like"/>
</dbReference>
<feature type="region of interest" description="Disordered" evidence="6">
    <location>
        <begin position="27"/>
        <end position="102"/>
    </location>
</feature>
<dbReference type="Gene3D" id="2.60.40.10">
    <property type="entry name" value="Immunoglobulins"/>
    <property type="match status" value="1"/>
</dbReference>
<dbReference type="SUPFAM" id="SSF49265">
    <property type="entry name" value="Fibronectin type III"/>
    <property type="match status" value="1"/>
</dbReference>
<organism evidence="8 9">
    <name type="scientific">Colocasia esculenta</name>
    <name type="common">Wild taro</name>
    <name type="synonym">Arum esculentum</name>
    <dbReference type="NCBI Taxonomy" id="4460"/>
    <lineage>
        <taxon>Eukaryota</taxon>
        <taxon>Viridiplantae</taxon>
        <taxon>Streptophyta</taxon>
        <taxon>Embryophyta</taxon>
        <taxon>Tracheophyta</taxon>
        <taxon>Spermatophyta</taxon>
        <taxon>Magnoliopsida</taxon>
        <taxon>Liliopsida</taxon>
        <taxon>Araceae</taxon>
        <taxon>Aroideae</taxon>
        <taxon>Colocasieae</taxon>
        <taxon>Colocasia</taxon>
    </lineage>
</organism>
<feature type="region of interest" description="Disordered" evidence="6">
    <location>
        <begin position="416"/>
        <end position="442"/>
    </location>
</feature>
<name>A0A843V0W0_COLES</name>
<dbReference type="PROSITE" id="PS50853">
    <property type="entry name" value="FN3"/>
    <property type="match status" value="1"/>
</dbReference>
<protein>
    <recommendedName>
        <fullName evidence="7">Fibronectin type-III domain-containing protein</fullName>
    </recommendedName>
</protein>
<reference evidence="8" key="1">
    <citation type="submission" date="2017-07" db="EMBL/GenBank/DDBJ databases">
        <title>Taro Niue Genome Assembly and Annotation.</title>
        <authorList>
            <person name="Atibalentja N."/>
            <person name="Keating K."/>
            <person name="Fields C.J."/>
        </authorList>
    </citation>
    <scope>NUCLEOTIDE SEQUENCE</scope>
    <source>
        <strain evidence="8">Niue_2</strain>
        <tissue evidence="8">Leaf</tissue>
    </source>
</reference>
<evidence type="ECO:0000256" key="3">
    <source>
        <dbReference type="ARBA" id="ARBA00022771"/>
    </source>
</evidence>
<dbReference type="InterPro" id="IPR056990">
    <property type="entry name" value="VIN3-like_C"/>
</dbReference>